<keyword evidence="3" id="KW-1185">Reference proteome</keyword>
<evidence type="ECO:0000313" key="2">
    <source>
        <dbReference type="EMBL" id="SMC14053.1"/>
    </source>
</evidence>
<protein>
    <submittedName>
        <fullName evidence="2">Uncharacterized protein</fullName>
    </submittedName>
</protein>
<keyword evidence="1" id="KW-0732">Signal</keyword>
<gene>
    <name evidence="2" type="ORF">ROA7745_03917</name>
</gene>
<dbReference type="EMBL" id="FWXB01000020">
    <property type="protein sequence ID" value="SMC14053.1"/>
    <property type="molecule type" value="Genomic_DNA"/>
</dbReference>
<name>A0A1X7BWQ3_9RHOB</name>
<accession>A0A1X7BWQ3</accession>
<sequence>MKSLLFSVCISALTASSALAAKCKDIEINIHNHENELMKVVQIRAYNENDDKWRTIRSANFEVSPASTGTYMRVTENVPGSRNEQVGIRVKYKFVYGGNNTRYETDSSIKTCTTGQSYDTAIPSSGHRPD</sequence>
<proteinExistence type="predicted"/>
<dbReference type="Proteomes" id="UP000193224">
    <property type="component" value="Unassembled WGS sequence"/>
</dbReference>
<evidence type="ECO:0000256" key="1">
    <source>
        <dbReference type="SAM" id="SignalP"/>
    </source>
</evidence>
<feature type="chain" id="PRO_5012688219" evidence="1">
    <location>
        <begin position="21"/>
        <end position="130"/>
    </location>
</feature>
<feature type="signal peptide" evidence="1">
    <location>
        <begin position="1"/>
        <end position="20"/>
    </location>
</feature>
<dbReference type="AlphaFoldDB" id="A0A1X7BWQ3"/>
<dbReference type="RefSeq" id="WP_085801974.1">
    <property type="nucleotide sequence ID" value="NZ_FWXB01000020.1"/>
</dbReference>
<organism evidence="2 3">
    <name type="scientific">Roseovarius aestuarii</name>
    <dbReference type="NCBI Taxonomy" id="475083"/>
    <lineage>
        <taxon>Bacteria</taxon>
        <taxon>Pseudomonadati</taxon>
        <taxon>Pseudomonadota</taxon>
        <taxon>Alphaproteobacteria</taxon>
        <taxon>Rhodobacterales</taxon>
        <taxon>Roseobacteraceae</taxon>
        <taxon>Roseovarius</taxon>
    </lineage>
</organism>
<evidence type="ECO:0000313" key="3">
    <source>
        <dbReference type="Proteomes" id="UP000193224"/>
    </source>
</evidence>
<reference evidence="2 3" key="1">
    <citation type="submission" date="2017-03" db="EMBL/GenBank/DDBJ databases">
        <authorList>
            <person name="Afonso C.L."/>
            <person name="Miller P.J."/>
            <person name="Scott M.A."/>
            <person name="Spackman E."/>
            <person name="Goraichik I."/>
            <person name="Dimitrov K.M."/>
            <person name="Suarez D.L."/>
            <person name="Swayne D.E."/>
        </authorList>
    </citation>
    <scope>NUCLEOTIDE SEQUENCE [LARGE SCALE GENOMIC DNA]</scope>
    <source>
        <strain evidence="2 3">CECT 7745</strain>
    </source>
</reference>